<dbReference type="RefSeq" id="WP_011566124.1">
    <property type="nucleotide sequence ID" value="NC_008148.1"/>
</dbReference>
<dbReference type="GO" id="GO:0030677">
    <property type="term" value="C:ribonuclease P complex"/>
    <property type="evidence" value="ECO:0007669"/>
    <property type="project" value="TreeGrafter"/>
</dbReference>
<evidence type="ECO:0000256" key="8">
    <source>
        <dbReference type="NCBIfam" id="TIGR00188"/>
    </source>
</evidence>
<reference evidence="9 10" key="1">
    <citation type="submission" date="2006-06" db="EMBL/GenBank/DDBJ databases">
        <title>Complete sequence of Rubrobacter xylanophilus DSM 9941.</title>
        <authorList>
            <consortium name="US DOE Joint Genome Institute"/>
            <person name="Copeland A."/>
            <person name="Lucas S."/>
            <person name="Lapidus A."/>
            <person name="Barry K."/>
            <person name="Detter J.C."/>
            <person name="Glavina del Rio T."/>
            <person name="Hammon N."/>
            <person name="Israni S."/>
            <person name="Dalin E."/>
            <person name="Tice H."/>
            <person name="Pitluck S."/>
            <person name="Munk A.C."/>
            <person name="Brettin T."/>
            <person name="Bruce D."/>
            <person name="Han C."/>
            <person name="Tapia R."/>
            <person name="Gilna P."/>
            <person name="Schmutz J."/>
            <person name="Larimer F."/>
            <person name="Land M."/>
            <person name="Hauser L."/>
            <person name="Kyrpides N."/>
            <person name="Lykidis A."/>
            <person name="da Costa M.S."/>
            <person name="Rainey F.A."/>
            <person name="Empadinhas N."/>
            <person name="Jolivet E."/>
            <person name="Battista J.R."/>
            <person name="Richardson P."/>
        </authorList>
    </citation>
    <scope>NUCLEOTIDE SEQUENCE [LARGE SCALE GENOMIC DNA]</scope>
    <source>
        <strain evidence="10">DSM 9941 / NBRC 16129 / PRD-1</strain>
    </source>
</reference>
<dbReference type="PANTHER" id="PTHR33992">
    <property type="entry name" value="RIBONUCLEASE P PROTEIN COMPONENT"/>
    <property type="match status" value="1"/>
</dbReference>
<dbReference type="GO" id="GO:0000049">
    <property type="term" value="F:tRNA binding"/>
    <property type="evidence" value="ECO:0007669"/>
    <property type="project" value="UniProtKB-UniRule"/>
</dbReference>
<dbReference type="KEGG" id="rxy:Rxyl_3215"/>
<evidence type="ECO:0000256" key="6">
    <source>
        <dbReference type="ARBA" id="ARBA00022884"/>
    </source>
</evidence>
<dbReference type="HAMAP" id="MF_00227">
    <property type="entry name" value="RNase_P"/>
    <property type="match status" value="1"/>
</dbReference>
<dbReference type="Gene3D" id="3.30.230.10">
    <property type="match status" value="1"/>
</dbReference>
<dbReference type="InterPro" id="IPR020568">
    <property type="entry name" value="Ribosomal_Su5_D2-typ_SF"/>
</dbReference>
<dbReference type="PROSITE" id="PS00648">
    <property type="entry name" value="RIBONUCLEASE_P"/>
    <property type="match status" value="1"/>
</dbReference>
<dbReference type="GO" id="GO:0001682">
    <property type="term" value="P:tRNA 5'-leader removal"/>
    <property type="evidence" value="ECO:0007669"/>
    <property type="project" value="UniProtKB-UniRule"/>
</dbReference>
<dbReference type="eggNOG" id="COG0594">
    <property type="taxonomic scope" value="Bacteria"/>
</dbReference>
<evidence type="ECO:0000256" key="3">
    <source>
        <dbReference type="ARBA" id="ARBA00022722"/>
    </source>
</evidence>
<dbReference type="SUPFAM" id="SSF54211">
    <property type="entry name" value="Ribosomal protein S5 domain 2-like"/>
    <property type="match status" value="1"/>
</dbReference>
<evidence type="ECO:0000256" key="7">
    <source>
        <dbReference type="HAMAP-Rule" id="MF_00227"/>
    </source>
</evidence>
<keyword evidence="3 7" id="KW-0540">Nuclease</keyword>
<dbReference type="PhylomeDB" id="Q1AR59"/>
<proteinExistence type="inferred from homology"/>
<keyword evidence="10" id="KW-1185">Reference proteome</keyword>
<protein>
    <recommendedName>
        <fullName evidence="7 8">Ribonuclease P protein component</fullName>
        <shortName evidence="7">RNase P protein</shortName>
        <shortName evidence="7">RNaseP protein</shortName>
        <ecNumber evidence="7 8">3.1.26.5</ecNumber>
    </recommendedName>
    <alternativeName>
        <fullName evidence="7">Protein C5</fullName>
    </alternativeName>
</protein>
<keyword evidence="4 7" id="KW-0255">Endonuclease</keyword>
<dbReference type="InterPro" id="IPR014721">
    <property type="entry name" value="Ribsml_uS5_D2-typ_fold_subgr"/>
</dbReference>
<dbReference type="GO" id="GO:0042781">
    <property type="term" value="F:3'-tRNA processing endoribonuclease activity"/>
    <property type="evidence" value="ECO:0007669"/>
    <property type="project" value="TreeGrafter"/>
</dbReference>
<dbReference type="Proteomes" id="UP000006637">
    <property type="component" value="Chromosome"/>
</dbReference>
<keyword evidence="2 7" id="KW-0819">tRNA processing</keyword>
<dbReference type="EC" id="3.1.26.5" evidence="7 8"/>
<evidence type="ECO:0000313" key="10">
    <source>
        <dbReference type="Proteomes" id="UP000006637"/>
    </source>
</evidence>
<dbReference type="STRING" id="266117.Rxyl_3215"/>
<gene>
    <name evidence="7" type="primary">rnpA</name>
    <name evidence="9" type="ordered locus">Rxyl_3215</name>
</gene>
<comment type="subunit">
    <text evidence="7">Consists of a catalytic RNA component (M1 or rnpB) and a protein subunit.</text>
</comment>
<dbReference type="NCBIfam" id="TIGR00188">
    <property type="entry name" value="rnpA"/>
    <property type="match status" value="1"/>
</dbReference>
<evidence type="ECO:0000256" key="4">
    <source>
        <dbReference type="ARBA" id="ARBA00022759"/>
    </source>
</evidence>
<comment type="function">
    <text evidence="1 7">RNaseP catalyzes the removal of the 5'-leader sequence from pre-tRNA to produce the mature 5'-terminus. It can also cleave other RNA substrates such as 4.5S RNA. The protein component plays an auxiliary but essential role in vivo by binding to the 5'-leader sequence and broadening the substrate specificity of the ribozyme.</text>
</comment>
<dbReference type="Pfam" id="PF00825">
    <property type="entry name" value="Ribonuclease_P"/>
    <property type="match status" value="1"/>
</dbReference>
<dbReference type="InterPro" id="IPR020539">
    <property type="entry name" value="RNase_P_CS"/>
</dbReference>
<dbReference type="InterPro" id="IPR000100">
    <property type="entry name" value="RNase_P"/>
</dbReference>
<evidence type="ECO:0000256" key="5">
    <source>
        <dbReference type="ARBA" id="ARBA00022801"/>
    </source>
</evidence>
<dbReference type="EMBL" id="CP000386">
    <property type="protein sequence ID" value="ABG06119.1"/>
    <property type="molecule type" value="Genomic_DNA"/>
</dbReference>
<dbReference type="HOGENOM" id="CLU_117179_9_0_11"/>
<dbReference type="OrthoDB" id="196964at2"/>
<comment type="similarity">
    <text evidence="7">Belongs to the RnpA family.</text>
</comment>
<accession>Q1AR59</accession>
<evidence type="ECO:0000256" key="2">
    <source>
        <dbReference type="ARBA" id="ARBA00022694"/>
    </source>
</evidence>
<dbReference type="PANTHER" id="PTHR33992:SF1">
    <property type="entry name" value="RIBONUCLEASE P PROTEIN COMPONENT"/>
    <property type="match status" value="1"/>
</dbReference>
<dbReference type="AlphaFoldDB" id="Q1AR59"/>
<name>Q1AR59_RUBXD</name>
<evidence type="ECO:0000256" key="1">
    <source>
        <dbReference type="ARBA" id="ARBA00002663"/>
    </source>
</evidence>
<dbReference type="GO" id="GO:0004526">
    <property type="term" value="F:ribonuclease P activity"/>
    <property type="evidence" value="ECO:0007669"/>
    <property type="project" value="UniProtKB-UniRule"/>
</dbReference>
<evidence type="ECO:0000313" key="9">
    <source>
        <dbReference type="EMBL" id="ABG06119.1"/>
    </source>
</evidence>
<sequence length="114" mass="12715">MPRGRSTRLTDSPEFERVYRQGRVYRGRLFSVHAFPNDLGHPRLGLSVSRKVGGAVTRNTVRRRLREVFFASVGEGEGGLDFVISARPAAAEASFQELLAEFGRALRRLGVREG</sequence>
<keyword evidence="5 7" id="KW-0378">Hydrolase</keyword>
<keyword evidence="6 7" id="KW-0694">RNA-binding</keyword>
<organism evidence="9 10">
    <name type="scientific">Rubrobacter xylanophilus (strain DSM 9941 / JCM 11954 / NBRC 16129 / PRD-1)</name>
    <dbReference type="NCBI Taxonomy" id="266117"/>
    <lineage>
        <taxon>Bacteria</taxon>
        <taxon>Bacillati</taxon>
        <taxon>Actinomycetota</taxon>
        <taxon>Rubrobacteria</taxon>
        <taxon>Rubrobacterales</taxon>
        <taxon>Rubrobacteraceae</taxon>
        <taxon>Rubrobacter</taxon>
    </lineage>
</organism>
<comment type="catalytic activity">
    <reaction evidence="7">
        <text>Endonucleolytic cleavage of RNA, removing 5'-extranucleotides from tRNA precursor.</text>
        <dbReference type="EC" id="3.1.26.5"/>
    </reaction>
</comment>